<name>A0A6M6JXG3_9PSEU</name>
<dbReference type="AlphaFoldDB" id="A0A6M6JXG3"/>
<gene>
    <name evidence="1" type="ORF">HOP40_35300</name>
</gene>
<evidence type="ECO:0000313" key="1">
    <source>
        <dbReference type="EMBL" id="QJY51249.1"/>
    </source>
</evidence>
<dbReference type="Proteomes" id="UP000505377">
    <property type="component" value="Plasmid unnamed3"/>
</dbReference>
<keyword evidence="2" id="KW-1185">Reference proteome</keyword>
<organism evidence="1 2">
    <name type="scientific">Pseudonocardia broussonetiae</name>
    <dbReference type="NCBI Taxonomy" id="2736640"/>
    <lineage>
        <taxon>Bacteria</taxon>
        <taxon>Bacillati</taxon>
        <taxon>Actinomycetota</taxon>
        <taxon>Actinomycetes</taxon>
        <taxon>Pseudonocardiales</taxon>
        <taxon>Pseudonocardiaceae</taxon>
        <taxon>Pseudonocardia</taxon>
    </lineage>
</organism>
<dbReference type="KEGG" id="pbro:HOP40_35300"/>
<reference evidence="1 2" key="1">
    <citation type="submission" date="2020-05" db="EMBL/GenBank/DDBJ databases">
        <authorList>
            <person name="Mo P."/>
        </authorList>
    </citation>
    <scope>NUCLEOTIDE SEQUENCE [LARGE SCALE GENOMIC DNA]</scope>
    <source>
        <strain evidence="1 2">Gen01</strain>
        <plasmid evidence="1 2">unnamed3</plasmid>
    </source>
</reference>
<protein>
    <submittedName>
        <fullName evidence="1">Uncharacterized protein</fullName>
    </submittedName>
</protein>
<proteinExistence type="predicted"/>
<dbReference type="EMBL" id="CP053567">
    <property type="protein sequence ID" value="QJY51249.1"/>
    <property type="molecule type" value="Genomic_DNA"/>
</dbReference>
<evidence type="ECO:0000313" key="2">
    <source>
        <dbReference type="Proteomes" id="UP000505377"/>
    </source>
</evidence>
<dbReference type="RefSeq" id="WP_172170183.1">
    <property type="nucleotide sequence ID" value="NZ_CP053567.1"/>
</dbReference>
<sequence>METTDLEFEFYLADRLGMTVARLRREMTAQEFMEWGVYYGRKAQKQELAMLQAKSSRG</sequence>
<accession>A0A6M6JXG3</accession>
<geneLocation type="plasmid" evidence="1 2">
    <name>unnamed3</name>
</geneLocation>
<keyword evidence="1" id="KW-0614">Plasmid</keyword>